<dbReference type="AlphaFoldDB" id="A0A1B1S6M5"/>
<dbReference type="RefSeq" id="WP_068959852.1">
    <property type="nucleotide sequence ID" value="NZ_CAJTAP010000008.1"/>
</dbReference>
<sequence length="520" mass="57666">MKYNKIFPVATLALSLLASSCIDMEDNINPNGVTEDMMKVDNLKTGAFIQQMQTRVILVALGGKLSSDYQISRNLSHDLFAGYAGSTLGAFQTHQQYVMNDQWINSTFNEAYTGIMMPWLEVSKLAKEQNNSEVLAIANIVKVAGMSPIADTFGPIPYVNYGSTTNYDSQEAVYNLFFTELGDAIDDLTAYYVGGGTEILPDYDLVYGGNTESWIRFANTLRMRLALRVVYANPDLAKAEVKKSMENTIGFIETKTQRAELRQELQQYENPLYVIDYEFNEGDTRVGASIVEIMKQLGDPRCSAYFTAVDGDYYGVPLGITGNLSDYQTKCSHFNITKYNTPVVWMPAAESFFLRAEAALRWPEFGDAQSFYEAGVKTAMEETGVSIGEYLSSTNTITGYSDPVSGYNYTFTTNGLTPAWDASANFEGKLERIATQKWISLFPNGAEGWAEVRRTGYPDLIDTKTNGSGNVVKSELGPRRLPFCLQERQNNTAGVALGVQALGGADNAGTRTWWDKNTRF</sequence>
<organism evidence="2 3">
    <name type="scientific">Muribaculum intestinale</name>
    <dbReference type="NCBI Taxonomy" id="1796646"/>
    <lineage>
        <taxon>Bacteria</taxon>
        <taxon>Pseudomonadati</taxon>
        <taxon>Bacteroidota</taxon>
        <taxon>Bacteroidia</taxon>
        <taxon>Bacteroidales</taxon>
        <taxon>Muribaculaceae</taxon>
        <taxon>Muribaculum</taxon>
    </lineage>
</organism>
<feature type="chain" id="PRO_5008529210" description="SusD/RagB family nutrient-binding outer membrane lipoprotein" evidence="1">
    <location>
        <begin position="21"/>
        <end position="520"/>
    </location>
</feature>
<accession>A0A1Z2XF43</accession>
<dbReference type="GeneID" id="65535406"/>
<dbReference type="OrthoDB" id="1387301at2"/>
<dbReference type="KEGG" id="pary:A4V02_00960"/>
<dbReference type="Proteomes" id="UP000186351">
    <property type="component" value="Chromosome"/>
</dbReference>
<dbReference type="EMBL" id="CP015402">
    <property type="protein sequence ID" value="ANU62453.1"/>
    <property type="molecule type" value="Genomic_DNA"/>
</dbReference>
<dbReference type="InterPro" id="IPR024302">
    <property type="entry name" value="SusD-like"/>
</dbReference>
<gene>
    <name evidence="2" type="ORF">A4V02_00960</name>
</gene>
<reference evidence="3" key="1">
    <citation type="submission" date="2016-04" db="EMBL/GenBank/DDBJ databases">
        <title>Complete Genome Sequences of Twelve Strains of a Stable Defined Moderately Diverse Mouse Microbiota 2 (sDMDMm2).</title>
        <authorList>
            <person name="Uchimura Y."/>
            <person name="Wyss M."/>
            <person name="Brugiroux S."/>
            <person name="Limenitakis J.P."/>
            <person name="Stecher B."/>
            <person name="McCoy K.D."/>
            <person name="Macpherson A.J."/>
        </authorList>
    </citation>
    <scope>NUCLEOTIDE SEQUENCE [LARGE SCALE GENOMIC DNA]</scope>
    <source>
        <strain evidence="3">YL27</strain>
    </source>
</reference>
<accession>A0A1B1S6M5</accession>
<evidence type="ECO:0000313" key="2">
    <source>
        <dbReference type="EMBL" id="ANU62453.1"/>
    </source>
</evidence>
<name>A0A1B1S6M5_9BACT</name>
<evidence type="ECO:0008006" key="4">
    <source>
        <dbReference type="Google" id="ProtNLM"/>
    </source>
</evidence>
<feature type="signal peptide" evidence="1">
    <location>
        <begin position="1"/>
        <end position="20"/>
    </location>
</feature>
<keyword evidence="1" id="KW-0732">Signal</keyword>
<evidence type="ECO:0000256" key="1">
    <source>
        <dbReference type="SAM" id="SignalP"/>
    </source>
</evidence>
<keyword evidence="3" id="KW-1185">Reference proteome</keyword>
<protein>
    <recommendedName>
        <fullName evidence="4">SusD/RagB family nutrient-binding outer membrane lipoprotein</fullName>
    </recommendedName>
</protein>
<dbReference type="Pfam" id="PF12741">
    <property type="entry name" value="SusD-like"/>
    <property type="match status" value="1"/>
</dbReference>
<dbReference type="PROSITE" id="PS51257">
    <property type="entry name" value="PROKAR_LIPOPROTEIN"/>
    <property type="match status" value="1"/>
</dbReference>
<dbReference type="InterPro" id="IPR011990">
    <property type="entry name" value="TPR-like_helical_dom_sf"/>
</dbReference>
<dbReference type="STRING" id="1796646.A4V02_00960"/>
<evidence type="ECO:0000313" key="3">
    <source>
        <dbReference type="Proteomes" id="UP000186351"/>
    </source>
</evidence>
<proteinExistence type="predicted"/>
<dbReference type="SUPFAM" id="SSF48452">
    <property type="entry name" value="TPR-like"/>
    <property type="match status" value="1"/>
</dbReference>
<dbReference type="Gene3D" id="1.25.40.390">
    <property type="match status" value="1"/>
</dbReference>